<dbReference type="HOGENOM" id="CLU_057822_0_0_6"/>
<reference evidence="3 4" key="2">
    <citation type="journal article" date="2015" name="Int. J. Syst. Evol. Microbiol.">
        <title>Acinetobacter seifertii sp. nov., a member of the Acinetobacter calcoaceticus-Acinetobacter baumannii complex isolated from human clinical specimens.</title>
        <authorList>
            <person name="Nemec A."/>
            <person name="Krizova L."/>
            <person name="Maixnerova M."/>
            <person name="Sedo O."/>
            <person name="Brisse S."/>
            <person name="Higgins P.G."/>
        </authorList>
    </citation>
    <scope>NUCLEOTIDE SEQUENCE [LARGE SCALE GENOMIC DNA]</scope>
    <source>
        <strain evidence="3 4">NIPH 973</strain>
    </source>
</reference>
<dbReference type="Pfam" id="PF00078">
    <property type="entry name" value="RVT_1"/>
    <property type="match status" value="1"/>
</dbReference>
<reference evidence="4" key="1">
    <citation type="submission" date="2013-02" db="EMBL/GenBank/DDBJ databases">
        <title>The Genome Sequence of Acinetobacter sp. NIPH 973.</title>
        <authorList>
            <consortium name="The Broad Institute Genome Sequencing Platform"/>
            <consortium name="The Broad Institute Genome Sequencing Center for Infectious Disease"/>
            <person name="Cerqueira G."/>
            <person name="Feldgarden M."/>
            <person name="Courvalin P."/>
            <person name="Perichon B."/>
            <person name="Grillot-Courvalin C."/>
            <person name="Clermont D."/>
            <person name="Rocha E."/>
            <person name="Yoon E.-J."/>
            <person name="Nemec A."/>
            <person name="Walker B."/>
            <person name="Young S.K."/>
            <person name="Zeng Q."/>
            <person name="Gargeya S."/>
            <person name="Fitzgerald M."/>
            <person name="Haas B."/>
            <person name="Abouelleil A."/>
            <person name="Alvarado L."/>
            <person name="Arachchi H.M."/>
            <person name="Berlin A.M."/>
            <person name="Chapman S.B."/>
            <person name="Dewar J."/>
            <person name="Goldberg J."/>
            <person name="Griggs A."/>
            <person name="Gujja S."/>
            <person name="Hansen M."/>
            <person name="Howarth C."/>
            <person name="Imamovic A."/>
            <person name="Larimer J."/>
            <person name="McCowan C."/>
            <person name="Murphy C."/>
            <person name="Neiman D."/>
            <person name="Pearson M."/>
            <person name="Priest M."/>
            <person name="Roberts A."/>
            <person name="Saif S."/>
            <person name="Shea T."/>
            <person name="Sisk P."/>
            <person name="Sykes S."/>
            <person name="Wortman J."/>
            <person name="Nusbaum C."/>
            <person name="Birren B."/>
        </authorList>
    </citation>
    <scope>NUCLEOTIDE SEQUENCE [LARGE SCALE GENOMIC DNA]</scope>
    <source>
        <strain evidence="4">NIPH 973</strain>
    </source>
</reference>
<dbReference type="PANTHER" id="PTHR34047:SF8">
    <property type="entry name" value="PROTEIN YKFC"/>
    <property type="match status" value="1"/>
</dbReference>
<sequence>MTKKVKTALVQVASLANLEEAWDHIWKNSKKQSKNSLDLNNMSLNDFNHNKKQLLKKISKKLLDRSYGFTDLHPFLVPKSNGKYRLICVPTIEDRIVQRALLNVLNNYYHNQLDNGISYGFITKKTVKDAAKKACELRKKHNWVYKTDITAFFDNVDREKLKEKIKSLVKHRSLHPLLFSIINREVRITSNSQASRIKKLGIRRGHGVRQGMPLSPFFANLFLGTFDSEIKANGFSAVRYADDLIFFAKSKHECEQIDSFCRTSLKKLDLDIPLLSELNSKTVIYNPDETVEFLGLGLSKKKCNADYELILTSEQLHMIRTELLQLGSIKQLLDSNIKLANLGVAIESRISGYKAAYSDCITNYTELENHMIDLHQKVLHRIYGVGGLNINLSSLSSENRKFLGLT</sequence>
<proteinExistence type="inferred from homology"/>
<organism evidence="3 4">
    <name type="scientific">Acinetobacter seifertii</name>
    <dbReference type="NCBI Taxonomy" id="1530123"/>
    <lineage>
        <taxon>Bacteria</taxon>
        <taxon>Pseudomonadati</taxon>
        <taxon>Pseudomonadota</taxon>
        <taxon>Gammaproteobacteria</taxon>
        <taxon>Moraxellales</taxon>
        <taxon>Moraxellaceae</taxon>
        <taxon>Acinetobacter</taxon>
        <taxon>Acinetobacter calcoaceticus/baumannii complex</taxon>
    </lineage>
</organism>
<dbReference type="InterPro" id="IPR051083">
    <property type="entry name" value="GrpII_Intron_Splice-Mob/Def"/>
</dbReference>
<comment type="caution">
    <text evidence="3">The sequence shown here is derived from an EMBL/GenBank/DDBJ whole genome shotgun (WGS) entry which is preliminary data.</text>
</comment>
<accession>N8QUL2</accession>
<comment type="similarity">
    <text evidence="1">Belongs to the bacterial reverse transcriptase family.</text>
</comment>
<dbReference type="CDD" id="cd01651">
    <property type="entry name" value="RT_G2_intron"/>
    <property type="match status" value="1"/>
</dbReference>
<evidence type="ECO:0000256" key="1">
    <source>
        <dbReference type="ARBA" id="ARBA00034120"/>
    </source>
</evidence>
<dbReference type="SUPFAM" id="SSF56672">
    <property type="entry name" value="DNA/RNA polymerases"/>
    <property type="match status" value="1"/>
</dbReference>
<evidence type="ECO:0000313" key="3">
    <source>
        <dbReference type="EMBL" id="ENU42310.1"/>
    </source>
</evidence>
<dbReference type="PROSITE" id="PS50878">
    <property type="entry name" value="RT_POL"/>
    <property type="match status" value="1"/>
</dbReference>
<dbReference type="InterPro" id="IPR000477">
    <property type="entry name" value="RT_dom"/>
</dbReference>
<evidence type="ECO:0000313" key="4">
    <source>
        <dbReference type="Proteomes" id="UP000013065"/>
    </source>
</evidence>
<dbReference type="PATRIC" id="fig|520709.3.peg.3141"/>
<dbReference type="RefSeq" id="WP_004702512.1">
    <property type="nucleotide sequence ID" value="NZ_JBMPAH010000016.1"/>
</dbReference>
<protein>
    <recommendedName>
        <fullName evidence="2">Reverse transcriptase domain-containing protein</fullName>
    </recommendedName>
</protein>
<gene>
    <name evidence="3" type="ORF">F985_03198</name>
</gene>
<name>N8QUL2_9GAMM</name>
<dbReference type="Proteomes" id="UP000013065">
    <property type="component" value="Unassembled WGS sequence"/>
</dbReference>
<dbReference type="PANTHER" id="PTHR34047">
    <property type="entry name" value="NUCLEAR INTRON MATURASE 1, MITOCHONDRIAL-RELATED"/>
    <property type="match status" value="1"/>
</dbReference>
<evidence type="ECO:0000259" key="2">
    <source>
        <dbReference type="PROSITE" id="PS50878"/>
    </source>
</evidence>
<dbReference type="AlphaFoldDB" id="N8QUL2"/>
<dbReference type="OrthoDB" id="9793236at2"/>
<dbReference type="InterPro" id="IPR043502">
    <property type="entry name" value="DNA/RNA_pol_sf"/>
</dbReference>
<feature type="domain" description="Reverse transcriptase" evidence="2">
    <location>
        <begin position="58"/>
        <end position="298"/>
    </location>
</feature>
<dbReference type="EMBL" id="APOO01000022">
    <property type="protein sequence ID" value="ENU42310.1"/>
    <property type="molecule type" value="Genomic_DNA"/>
</dbReference>